<protein>
    <recommendedName>
        <fullName evidence="11">RING finger and CHY zinc finger domain-containing protein 1</fullName>
    </recommendedName>
</protein>
<evidence type="ECO:0000313" key="10">
    <source>
        <dbReference type="Proteomes" id="UP001159428"/>
    </source>
</evidence>
<dbReference type="PROSITE" id="PS50089">
    <property type="entry name" value="ZF_RING_2"/>
    <property type="match status" value="1"/>
</dbReference>
<feature type="region of interest" description="Disordered" evidence="5">
    <location>
        <begin position="412"/>
        <end position="433"/>
    </location>
</feature>
<feature type="domain" description="RING-type" evidence="6">
    <location>
        <begin position="1349"/>
        <end position="1389"/>
    </location>
</feature>
<sequence length="1401" mass="156770">MWQDTKCMIFADEQTSSYMFKTTVLNLLQECRSDKTLTLAIQSHSISVAIRQPVKARLTLSHDKRSIKQRIKFVATATAKKTATALGIKGCDTQKYFEASFPKSVADVLSWPGIDTSAKKYQVAYQSGIHLEDPLDDPGAENNKVPPELKSSENDSKSSLKNSVLQCLIEVDELSRLLDEEPSPVQDDDNVSLDPIGDDKRFKDTASQTQTGQELIPREDNDVSLVDLNGGQSTFLGGQLYQDPISENSQQSETTSGGGSQSYCPTLKAPGCALIESSLQTHEENFTQRAEDSDETCMGKLLFESDRKSRRSLMAEFQRSLNKRKSKFKESSFNFEQNSDEVSIDSNRPYTSCMFSLKESQKTNDGIVDYIGIPHFQHQGKEKNQSSNFYSERECDSFEAIEVAKIDEGAPTVPKLIKDPESPAPSISNTQHLTSLKILSKSKRLKDGDSSLKDEESRVINENFKAIDESETTGSQKYSVNYLVLEDTDVVDGPLRSCDFERESSNGQERFGKHYLPSSSRASPVMKPVCHDASFRYPYQDDGTFSTLRLPNVQAEERSRESTHALDTDCEAQRKQIERDWLSGAHSFINSQDSSNPEEQLKSKLLENEKNDSSERSLQNDFLIHSNHGIQDSDENETNEIFRTKASEIHVIGKSIGAFDFSRKTQENYMEDTTMAYEPEPKSEDILEAHQSHPPMTSSDSFQAKRIQLSPFEEARRKTIPSFSEGERRHKLEDTVKIKGNGYFNLYPPLDLKKGTVFSSFSDHVSPDGPINGSFRKDQSNSDATFILNATDKVDGSCDLESDILNGPDERVRPSLYCSSGAIKDRQRRIPNIMSYDKTSFTSIYQGGDVIESDKASLGRIKDNFDERIIANEPIPNCSEKISQGFPSKAFSCKPEDVLKEEAIAPVTYNDHGGARPKRKLNDSRKGMIIPTKTNSRSYPIFVARHINDDRNPDFCINAGNCDHASVEGHQQDDHNQYFLLSTDHGSFSFGEKDASCEEGYTQSCHVSDEGRISCSQRDLFVTKNRFMPQSSSLSQTERPSLSSRVCDENLSLLPSRRYCVDEGDPVIPETKSSFNSPYSRDAVNSVKSTMNKYDSSTKNIDCGLAQISTSAEDEVSLIEHSSGSLLGSLQQIMAQTVQLVASSVTPANKAQCTLQSVEKVGIQEKARNFREQEVSIPSPINESSNQEVFTQVNESTLGADREQQSIATPVQETPRPVCSHYQRRCLVRFPCCGKFFPCHRCHNESDCTEDQARAINATHIRCTICYNEQVIDENSQRCGSCNSKMSEYFCATCKHFTSVDKNPFHCTKCGICRIHSDRSFHCDVCNVCLDKRLEGKHKCRPDSGHDECCICLEDAFSGCQILPCSHKVHKDCAIAMIQNGVRTCPICRHPLFGQLQTSPQ</sequence>
<name>A0AAU9WVJ1_9CNID</name>
<dbReference type="PROSITE" id="PS51270">
    <property type="entry name" value="ZF_CTCHY"/>
    <property type="match status" value="1"/>
</dbReference>
<evidence type="ECO:0008006" key="11">
    <source>
        <dbReference type="Google" id="ProtNLM"/>
    </source>
</evidence>
<proteinExistence type="predicted"/>
<evidence type="ECO:0000259" key="6">
    <source>
        <dbReference type="PROSITE" id="PS50089"/>
    </source>
</evidence>
<dbReference type="InterPro" id="IPR017921">
    <property type="entry name" value="Znf_CTCHY"/>
</dbReference>
<dbReference type="InterPro" id="IPR037274">
    <property type="entry name" value="Znf_CHY_sf"/>
</dbReference>
<dbReference type="GO" id="GO:0006511">
    <property type="term" value="P:ubiquitin-dependent protein catabolic process"/>
    <property type="evidence" value="ECO:0007669"/>
    <property type="project" value="TreeGrafter"/>
</dbReference>
<feature type="region of interest" description="Disordered" evidence="5">
    <location>
        <begin position="132"/>
        <end position="158"/>
    </location>
</feature>
<keyword evidence="1" id="KW-0479">Metal-binding</keyword>
<dbReference type="PANTHER" id="PTHR21319:SF53">
    <property type="entry name" value="RING FINGER AND CHY ZINC FINGER DOMAIN-CONTAINING PROTEIN 1"/>
    <property type="match status" value="1"/>
</dbReference>
<keyword evidence="3" id="KW-0862">Zinc</keyword>
<feature type="compositionally biased region" description="Basic and acidic residues" evidence="5">
    <location>
        <begin position="555"/>
        <end position="570"/>
    </location>
</feature>
<evidence type="ECO:0000256" key="2">
    <source>
        <dbReference type="ARBA" id="ARBA00022771"/>
    </source>
</evidence>
<feature type="compositionally biased region" description="Acidic residues" evidence="5">
    <location>
        <begin position="180"/>
        <end position="191"/>
    </location>
</feature>
<dbReference type="Proteomes" id="UP001159428">
    <property type="component" value="Unassembled WGS sequence"/>
</dbReference>
<evidence type="ECO:0000256" key="1">
    <source>
        <dbReference type="ARBA" id="ARBA00022723"/>
    </source>
</evidence>
<dbReference type="InterPro" id="IPR001841">
    <property type="entry name" value="Znf_RING"/>
</dbReference>
<feature type="region of interest" description="Disordered" evidence="5">
    <location>
        <begin position="178"/>
        <end position="214"/>
    </location>
</feature>
<dbReference type="GO" id="GO:0008270">
    <property type="term" value="F:zinc ion binding"/>
    <property type="evidence" value="ECO:0007669"/>
    <property type="project" value="UniProtKB-KW"/>
</dbReference>
<evidence type="ECO:0000259" key="8">
    <source>
        <dbReference type="PROSITE" id="PS51270"/>
    </source>
</evidence>
<dbReference type="InterPro" id="IPR037275">
    <property type="entry name" value="Znf_CTCHY_sf"/>
</dbReference>
<keyword evidence="2 4" id="KW-0863">Zinc-finger</keyword>
<dbReference type="Pfam" id="PF05495">
    <property type="entry name" value="zf-CHY"/>
    <property type="match status" value="1"/>
</dbReference>
<dbReference type="CDD" id="cd16448">
    <property type="entry name" value="RING-H2"/>
    <property type="match status" value="1"/>
</dbReference>
<dbReference type="InterPro" id="IPR013083">
    <property type="entry name" value="Znf_RING/FYVE/PHD"/>
</dbReference>
<dbReference type="Pfam" id="PF13639">
    <property type="entry name" value="zf-RING_2"/>
    <property type="match status" value="1"/>
</dbReference>
<reference evidence="9 10" key="1">
    <citation type="submission" date="2022-05" db="EMBL/GenBank/DDBJ databases">
        <authorList>
            <consortium name="Genoscope - CEA"/>
            <person name="William W."/>
        </authorList>
    </citation>
    <scope>NUCLEOTIDE SEQUENCE [LARGE SCALE GENOMIC DNA]</scope>
</reference>
<evidence type="ECO:0000259" key="7">
    <source>
        <dbReference type="PROSITE" id="PS51266"/>
    </source>
</evidence>
<dbReference type="EMBL" id="CALNXJ010000022">
    <property type="protein sequence ID" value="CAH3127431.1"/>
    <property type="molecule type" value="Genomic_DNA"/>
</dbReference>
<dbReference type="PANTHER" id="PTHR21319">
    <property type="entry name" value="RING FINGER AND CHY ZINC FINGER DOMAIN-CONTAINING PROTEIN 1"/>
    <property type="match status" value="1"/>
</dbReference>
<feature type="region of interest" description="Disordered" evidence="5">
    <location>
        <begin position="551"/>
        <end position="570"/>
    </location>
</feature>
<dbReference type="GO" id="GO:0016567">
    <property type="term" value="P:protein ubiquitination"/>
    <property type="evidence" value="ECO:0007669"/>
    <property type="project" value="TreeGrafter"/>
</dbReference>
<dbReference type="InterPro" id="IPR008913">
    <property type="entry name" value="Znf_CHY"/>
</dbReference>
<organism evidence="9 10">
    <name type="scientific">Pocillopora meandrina</name>
    <dbReference type="NCBI Taxonomy" id="46732"/>
    <lineage>
        <taxon>Eukaryota</taxon>
        <taxon>Metazoa</taxon>
        <taxon>Cnidaria</taxon>
        <taxon>Anthozoa</taxon>
        <taxon>Hexacorallia</taxon>
        <taxon>Scleractinia</taxon>
        <taxon>Astrocoeniina</taxon>
        <taxon>Pocilloporidae</taxon>
        <taxon>Pocillopora</taxon>
    </lineage>
</organism>
<feature type="domain" description="CTCHY-type" evidence="8">
    <location>
        <begin position="1286"/>
        <end position="1348"/>
    </location>
</feature>
<evidence type="ECO:0000313" key="9">
    <source>
        <dbReference type="EMBL" id="CAH3127431.1"/>
    </source>
</evidence>
<dbReference type="SUPFAM" id="SSF57850">
    <property type="entry name" value="RING/U-box"/>
    <property type="match status" value="1"/>
</dbReference>
<comment type="caution">
    <text evidence="9">The sequence shown here is derived from an EMBL/GenBank/DDBJ whole genome shotgun (WGS) entry which is preliminary data.</text>
</comment>
<dbReference type="GO" id="GO:0061630">
    <property type="term" value="F:ubiquitin protein ligase activity"/>
    <property type="evidence" value="ECO:0007669"/>
    <property type="project" value="TreeGrafter"/>
</dbReference>
<dbReference type="Gene3D" id="3.30.40.10">
    <property type="entry name" value="Zinc/RING finger domain, C3HC4 (zinc finger)"/>
    <property type="match status" value="1"/>
</dbReference>
<dbReference type="SUPFAM" id="SSF161245">
    <property type="entry name" value="Zinc hairpin stack"/>
    <property type="match status" value="1"/>
</dbReference>
<accession>A0AAU9WVJ1</accession>
<feature type="domain" description="CHY-type" evidence="7">
    <location>
        <begin position="1212"/>
        <end position="1284"/>
    </location>
</feature>
<gene>
    <name evidence="9" type="ORF">PMEA_00012555</name>
</gene>
<dbReference type="SMART" id="SM00184">
    <property type="entry name" value="RING"/>
    <property type="match status" value="1"/>
</dbReference>
<dbReference type="PROSITE" id="PS51266">
    <property type="entry name" value="ZF_CHY"/>
    <property type="match status" value="1"/>
</dbReference>
<keyword evidence="10" id="KW-1185">Reference proteome</keyword>
<dbReference type="GO" id="GO:0005634">
    <property type="term" value="C:nucleus"/>
    <property type="evidence" value="ECO:0007669"/>
    <property type="project" value="TreeGrafter"/>
</dbReference>
<dbReference type="SUPFAM" id="SSF161219">
    <property type="entry name" value="CHY zinc finger-like"/>
    <property type="match status" value="1"/>
</dbReference>
<evidence type="ECO:0000256" key="5">
    <source>
        <dbReference type="SAM" id="MobiDB-lite"/>
    </source>
</evidence>
<evidence type="ECO:0000256" key="3">
    <source>
        <dbReference type="ARBA" id="ARBA00022833"/>
    </source>
</evidence>
<evidence type="ECO:0000256" key="4">
    <source>
        <dbReference type="PROSITE-ProRule" id="PRU00601"/>
    </source>
</evidence>